<dbReference type="InterPro" id="IPR020781">
    <property type="entry name" value="ATPase_OSCP/d_CS"/>
</dbReference>
<comment type="function">
    <text evidence="8">F(1)F(0) ATP synthase produces ATP from ADP in the presence of a proton or sodium gradient. F-type ATPases consist of two structural domains, F(1) containing the extramembraneous catalytic core and F(0) containing the membrane proton channel, linked together by a central stalk and a peripheral stalk. During catalysis, ATP synthesis in the catalytic domain of F(1) is coupled via a rotary mechanism of the central stalk subunits to proton translocation.</text>
</comment>
<keyword evidence="8" id="KW-1003">Cell membrane</keyword>
<dbReference type="PROSITE" id="PS00389">
    <property type="entry name" value="ATPASE_DELTA"/>
    <property type="match status" value="1"/>
</dbReference>
<keyword evidence="3 8" id="KW-0375">Hydrogen ion transport</keyword>
<organism evidence="9 10">
    <name type="scientific">Sporomusa acidovorans (strain ATCC 49682 / DSM 3132 / Mol)</name>
    <dbReference type="NCBI Taxonomy" id="1123286"/>
    <lineage>
        <taxon>Bacteria</taxon>
        <taxon>Bacillati</taxon>
        <taxon>Bacillota</taxon>
        <taxon>Negativicutes</taxon>
        <taxon>Selenomonadales</taxon>
        <taxon>Sporomusaceae</taxon>
        <taxon>Sporomusa</taxon>
    </lineage>
</organism>
<protein>
    <recommendedName>
        <fullName evidence="8">ATP synthase subunit delta</fullName>
    </recommendedName>
    <alternativeName>
        <fullName evidence="8">ATP synthase F(1) sector subunit delta</fullName>
    </alternativeName>
    <alternativeName>
        <fullName evidence="8">F-type ATPase subunit delta</fullName>
        <shortName evidence="8">F-ATPase subunit delta</shortName>
    </alternativeName>
</protein>
<dbReference type="NCBIfam" id="NF004403">
    <property type="entry name" value="PRK05758.2-4"/>
    <property type="match status" value="1"/>
</dbReference>
<evidence type="ECO:0000256" key="6">
    <source>
        <dbReference type="ARBA" id="ARBA00023196"/>
    </source>
</evidence>
<keyword evidence="7 8" id="KW-0066">ATP synthesis</keyword>
<comment type="similarity">
    <text evidence="8">Belongs to the ATPase delta chain family.</text>
</comment>
<dbReference type="Gene3D" id="1.10.520.20">
    <property type="entry name" value="N-terminal domain of the delta subunit of the F1F0-ATP synthase"/>
    <property type="match status" value="1"/>
</dbReference>
<evidence type="ECO:0000256" key="5">
    <source>
        <dbReference type="ARBA" id="ARBA00023136"/>
    </source>
</evidence>
<dbReference type="PANTHER" id="PTHR11910">
    <property type="entry name" value="ATP SYNTHASE DELTA CHAIN"/>
    <property type="match status" value="1"/>
</dbReference>
<evidence type="ECO:0000256" key="4">
    <source>
        <dbReference type="ARBA" id="ARBA00023065"/>
    </source>
</evidence>
<evidence type="ECO:0000256" key="1">
    <source>
        <dbReference type="ARBA" id="ARBA00004370"/>
    </source>
</evidence>
<evidence type="ECO:0000256" key="7">
    <source>
        <dbReference type="ARBA" id="ARBA00023310"/>
    </source>
</evidence>
<dbReference type="NCBIfam" id="TIGR01145">
    <property type="entry name" value="ATP_synt_delta"/>
    <property type="match status" value="1"/>
</dbReference>
<dbReference type="EMBL" id="CP155571">
    <property type="protein sequence ID" value="XFO73285.1"/>
    <property type="molecule type" value="Genomic_DNA"/>
</dbReference>
<evidence type="ECO:0000256" key="2">
    <source>
        <dbReference type="ARBA" id="ARBA00022448"/>
    </source>
</evidence>
<dbReference type="InterPro" id="IPR026015">
    <property type="entry name" value="ATP_synth_OSCP/delta_N_sf"/>
</dbReference>
<dbReference type="SUPFAM" id="SSF47928">
    <property type="entry name" value="N-terminal domain of the delta subunit of the F1F0-ATP synthase"/>
    <property type="match status" value="1"/>
</dbReference>
<evidence type="ECO:0000256" key="3">
    <source>
        <dbReference type="ARBA" id="ARBA00022781"/>
    </source>
</evidence>
<reference evidence="9" key="1">
    <citation type="submission" date="2024-05" db="EMBL/GenBank/DDBJ databases">
        <title>Isolation and characterization of Sporomusa carbonis sp. nov., a carboxydotrophic hydrogenogen in the genus of Sporomusa isolated from a charcoal burning pile.</title>
        <authorList>
            <person name="Boeer T."/>
            <person name="Rosenbaum F."/>
            <person name="Eysell L."/>
            <person name="Mueller V."/>
            <person name="Daniel R."/>
            <person name="Poehlein A."/>
        </authorList>
    </citation>
    <scope>NUCLEOTIDE SEQUENCE [LARGE SCALE GENOMIC DNA]</scope>
    <source>
        <strain evidence="9">DSM 3132</strain>
    </source>
</reference>
<dbReference type="Pfam" id="PF00213">
    <property type="entry name" value="OSCP"/>
    <property type="match status" value="1"/>
</dbReference>
<sequence length="185" mass="20416">MLANQLTFKYAQAIYELAAESSNLNEVEQQLKLVESTFSGHTDLASFMYHPLLPVPAKKEIMNQVFAGELNKTVRIFLLLLIDKHRESALPAIIRTYIDLANEARNMVVANVYTAEKLTREQLDSLTVKLSKVTGKNILLKPTIDRELLGGVVVKIGDKLIDGSVANQLKKLKTALAANQAAIGL</sequence>
<comment type="function">
    <text evidence="8">This protein is part of the stalk that links CF(0) to CF(1). It either transmits conformational changes from CF(0) to CF(1) or is implicated in proton conduction.</text>
</comment>
<evidence type="ECO:0000313" key="9">
    <source>
        <dbReference type="EMBL" id="XFO73285.1"/>
    </source>
</evidence>
<comment type="subcellular location">
    <subcellularLocation>
        <location evidence="8">Cell membrane</location>
        <topology evidence="8">Peripheral membrane protein</topology>
    </subcellularLocation>
    <subcellularLocation>
        <location evidence="1">Membrane</location>
    </subcellularLocation>
</comment>
<accession>A0ABZ3J5F2</accession>
<evidence type="ECO:0000313" key="10">
    <source>
        <dbReference type="Proteomes" id="UP000216052"/>
    </source>
</evidence>
<gene>
    <name evidence="9" type="primary">atpH_1</name>
    <name evidence="8" type="synonym">atpH</name>
    <name evidence="9" type="ORF">SPACI_033710</name>
</gene>
<keyword evidence="10" id="KW-1185">Reference proteome</keyword>
<dbReference type="PRINTS" id="PR00125">
    <property type="entry name" value="ATPASEDELTA"/>
</dbReference>
<dbReference type="InterPro" id="IPR000711">
    <property type="entry name" value="ATPase_OSCP/dsu"/>
</dbReference>
<dbReference type="HAMAP" id="MF_01416">
    <property type="entry name" value="ATP_synth_delta_bact"/>
    <property type="match status" value="1"/>
</dbReference>
<keyword evidence="5 8" id="KW-0472">Membrane</keyword>
<keyword evidence="4 8" id="KW-0406">Ion transport</keyword>
<proteinExistence type="inferred from homology"/>
<dbReference type="Proteomes" id="UP000216052">
    <property type="component" value="Chromosome"/>
</dbReference>
<dbReference type="RefSeq" id="WP_093795660.1">
    <property type="nucleotide sequence ID" value="NZ_CP155571.1"/>
</dbReference>
<evidence type="ECO:0000256" key="8">
    <source>
        <dbReference type="HAMAP-Rule" id="MF_01416"/>
    </source>
</evidence>
<keyword evidence="6 8" id="KW-0139">CF(1)</keyword>
<keyword evidence="2 8" id="KW-0813">Transport</keyword>
<name>A0ABZ3J5F2_SPOA4</name>